<dbReference type="NCBIfam" id="TIGR01946">
    <property type="entry name" value="rnfD"/>
    <property type="match status" value="1"/>
</dbReference>
<keyword evidence="7 10" id="KW-0249">Electron transport</keyword>
<gene>
    <name evidence="10" type="primary">rnfD</name>
    <name evidence="11" type="ORF">ENS59_13865</name>
</gene>
<evidence type="ECO:0000256" key="9">
    <source>
        <dbReference type="ARBA" id="ARBA00023136"/>
    </source>
</evidence>
<evidence type="ECO:0000256" key="2">
    <source>
        <dbReference type="ARBA" id="ARBA00022553"/>
    </source>
</evidence>
<keyword evidence="1 10" id="KW-0813">Transport</keyword>
<evidence type="ECO:0000256" key="5">
    <source>
        <dbReference type="ARBA" id="ARBA00022692"/>
    </source>
</evidence>
<comment type="subunit">
    <text evidence="10">The complex is composed of six subunits: RnfA, RnfB, RnfC, RnfD, RnfE and RnfG.</text>
</comment>
<organism evidence="11">
    <name type="scientific">Gracilinema caldarium</name>
    <dbReference type="NCBI Taxonomy" id="215591"/>
    <lineage>
        <taxon>Bacteria</taxon>
        <taxon>Pseudomonadati</taxon>
        <taxon>Spirochaetota</taxon>
        <taxon>Spirochaetia</taxon>
        <taxon>Spirochaetales</taxon>
        <taxon>Breznakiellaceae</taxon>
        <taxon>Gracilinema</taxon>
    </lineage>
</organism>
<keyword evidence="4 10" id="KW-0288">FMN</keyword>
<reference evidence="11" key="1">
    <citation type="journal article" date="2020" name="mSystems">
        <title>Genome- and Community-Level Interaction Insights into Carbon Utilization and Element Cycling Functions of Hydrothermarchaeota in Hydrothermal Sediment.</title>
        <authorList>
            <person name="Zhou Z."/>
            <person name="Liu Y."/>
            <person name="Xu W."/>
            <person name="Pan J."/>
            <person name="Luo Z.H."/>
            <person name="Li M."/>
        </authorList>
    </citation>
    <scope>NUCLEOTIDE SEQUENCE [LARGE SCALE GENOMIC DNA]</scope>
    <source>
        <strain evidence="11">SpSt-503</strain>
    </source>
</reference>
<protein>
    <recommendedName>
        <fullName evidence="10">Ion-translocating oxidoreductase complex subunit D</fullName>
        <ecNumber evidence="10">7.-.-.-</ecNumber>
    </recommendedName>
    <alternativeName>
        <fullName evidence="10">Rnf electron transport complex subunit D</fullName>
    </alternativeName>
</protein>
<proteinExistence type="inferred from homology"/>
<dbReference type="Pfam" id="PF03116">
    <property type="entry name" value="NQR2_RnfD_RnfE"/>
    <property type="match status" value="1"/>
</dbReference>
<dbReference type="GO" id="GO:0055085">
    <property type="term" value="P:transmembrane transport"/>
    <property type="evidence" value="ECO:0007669"/>
    <property type="project" value="InterPro"/>
</dbReference>
<dbReference type="EMBL" id="DSVL01000426">
    <property type="protein sequence ID" value="HFH30571.1"/>
    <property type="molecule type" value="Genomic_DNA"/>
</dbReference>
<keyword evidence="6 10" id="KW-1278">Translocase</keyword>
<feature type="transmembrane region" description="Helical" evidence="10">
    <location>
        <begin position="192"/>
        <end position="217"/>
    </location>
</feature>
<comment type="similarity">
    <text evidence="10">Belongs to the NqrB/RnfD family.</text>
</comment>
<sequence>MILASSPHFSSPVTSRRLMANVLIALAPVTLFGIYLYGFPALLTIVVSVAAALASDAGFRLLIGQKPRIDDLSAVVTGLLLALVLPPSTPLWMTALGAIFAIVVAKEFFGGLGANVFNPALIGRAFLIMSFPAAITTWHKPVGFSAPLTDAVTTATPLNIIKLGGTMTDVGKSFIASGVATSTDYNSVLQTLFIGTRAGCIGESSILLILLGGLFLLVTKTMDWRAPISMIVTAFIASWALGMDPVFGTLAGGLIFGAVFMATDYVTAPLTARGKLIFGFGAGLITVLIRKWGGYPEGTSYGILIMNAATPFLNRLIQKKYGYVAPKKGAA</sequence>
<keyword evidence="3 10" id="KW-0285">Flavoprotein</keyword>
<evidence type="ECO:0000256" key="7">
    <source>
        <dbReference type="ARBA" id="ARBA00022982"/>
    </source>
</evidence>
<keyword evidence="2 10" id="KW-0597">Phosphoprotein</keyword>
<dbReference type="PANTHER" id="PTHR30578:SF0">
    <property type="entry name" value="ION-TRANSLOCATING OXIDOREDUCTASE COMPLEX SUBUNIT D"/>
    <property type="match status" value="1"/>
</dbReference>
<keyword evidence="9 10" id="KW-0472">Membrane</keyword>
<dbReference type="InterPro" id="IPR011303">
    <property type="entry name" value="RnfD_bac"/>
</dbReference>
<name>A0A7C3E8M5_9SPIR</name>
<dbReference type="AlphaFoldDB" id="A0A7C3E8M5"/>
<comment type="function">
    <text evidence="10">Part of a membrane-bound complex that couples electron transfer with translocation of ions across the membrane.</text>
</comment>
<dbReference type="PANTHER" id="PTHR30578">
    <property type="entry name" value="ELECTRON TRANSPORT COMPLEX PROTEIN RNFD"/>
    <property type="match status" value="1"/>
</dbReference>
<dbReference type="GO" id="GO:0005886">
    <property type="term" value="C:plasma membrane"/>
    <property type="evidence" value="ECO:0007669"/>
    <property type="project" value="UniProtKB-SubCell"/>
</dbReference>
<feature type="transmembrane region" description="Helical" evidence="10">
    <location>
        <begin position="18"/>
        <end position="37"/>
    </location>
</feature>
<evidence type="ECO:0000256" key="4">
    <source>
        <dbReference type="ARBA" id="ARBA00022643"/>
    </source>
</evidence>
<dbReference type="EC" id="7.-.-.-" evidence="10"/>
<comment type="subcellular location">
    <subcellularLocation>
        <location evidence="10">Cell membrane</location>
        <topology evidence="10">Multi-pass membrane protein</topology>
    </subcellularLocation>
</comment>
<feature type="transmembrane region" description="Helical" evidence="10">
    <location>
        <begin position="247"/>
        <end position="267"/>
    </location>
</feature>
<dbReference type="InterPro" id="IPR004338">
    <property type="entry name" value="NqrB/RnfD"/>
</dbReference>
<feature type="transmembrane region" description="Helical" evidence="10">
    <location>
        <begin position="121"/>
        <end position="139"/>
    </location>
</feature>
<evidence type="ECO:0000256" key="6">
    <source>
        <dbReference type="ARBA" id="ARBA00022967"/>
    </source>
</evidence>
<evidence type="ECO:0000256" key="1">
    <source>
        <dbReference type="ARBA" id="ARBA00022448"/>
    </source>
</evidence>
<feature type="modified residue" description="FMN phosphoryl threonine" evidence="10">
    <location>
        <position position="156"/>
    </location>
</feature>
<feature type="transmembrane region" description="Helical" evidence="10">
    <location>
        <begin position="299"/>
        <end position="317"/>
    </location>
</feature>
<evidence type="ECO:0000256" key="10">
    <source>
        <dbReference type="HAMAP-Rule" id="MF_00462"/>
    </source>
</evidence>
<dbReference type="GO" id="GO:0022900">
    <property type="term" value="P:electron transport chain"/>
    <property type="evidence" value="ECO:0007669"/>
    <property type="project" value="UniProtKB-UniRule"/>
</dbReference>
<evidence type="ECO:0000256" key="3">
    <source>
        <dbReference type="ARBA" id="ARBA00022630"/>
    </source>
</evidence>
<feature type="transmembrane region" description="Helical" evidence="10">
    <location>
        <begin position="276"/>
        <end position="293"/>
    </location>
</feature>
<feature type="transmembrane region" description="Helical" evidence="10">
    <location>
        <begin position="91"/>
        <end position="109"/>
    </location>
</feature>
<evidence type="ECO:0000313" key="11">
    <source>
        <dbReference type="EMBL" id="HFH30571.1"/>
    </source>
</evidence>
<keyword evidence="5 10" id="KW-0812">Transmembrane</keyword>
<keyword evidence="8 10" id="KW-1133">Transmembrane helix</keyword>
<accession>A0A7C3E8M5</accession>
<comment type="cofactor">
    <cofactor evidence="10">
        <name>FMN</name>
        <dbReference type="ChEBI" id="CHEBI:58210"/>
    </cofactor>
</comment>
<evidence type="ECO:0000256" key="8">
    <source>
        <dbReference type="ARBA" id="ARBA00022989"/>
    </source>
</evidence>
<keyword evidence="10" id="KW-1003">Cell membrane</keyword>
<feature type="transmembrane region" description="Helical" evidence="10">
    <location>
        <begin position="224"/>
        <end position="241"/>
    </location>
</feature>
<comment type="caution">
    <text evidence="11">The sequence shown here is derived from an EMBL/GenBank/DDBJ whole genome shotgun (WGS) entry which is preliminary data.</text>
</comment>
<dbReference type="HAMAP" id="MF_00462">
    <property type="entry name" value="RsxD_RnfD"/>
    <property type="match status" value="1"/>
</dbReference>